<gene>
    <name evidence="1" type="ORF">BN1326_100100</name>
</gene>
<comment type="caution">
    <text evidence="1">The sequence shown here is derived from an EMBL/GenBank/DDBJ whole genome shotgun (WGS) entry which is preliminary data.</text>
</comment>
<proteinExistence type="predicted"/>
<evidence type="ECO:0008006" key="3">
    <source>
        <dbReference type="Google" id="ProtNLM"/>
    </source>
</evidence>
<organism evidence="1 2">
    <name type="scientific">Staphylococcus argenteus</name>
    <dbReference type="NCBI Taxonomy" id="985002"/>
    <lineage>
        <taxon>Bacteria</taxon>
        <taxon>Bacillati</taxon>
        <taxon>Bacillota</taxon>
        <taxon>Bacilli</taxon>
        <taxon>Bacillales</taxon>
        <taxon>Staphylococcaceae</taxon>
        <taxon>Staphylococcus</taxon>
    </lineage>
</organism>
<reference evidence="1 2" key="1">
    <citation type="submission" date="2015-04" db="EMBL/GenBank/DDBJ databases">
        <authorList>
            <person name="Cao L."/>
            <person name="Gao C.H."/>
        </authorList>
    </citation>
    <scope>NUCLEOTIDE SEQUENCE [LARGE SCALE GENOMIC DNA]</scope>
    <source>
        <strain evidence="1 2">SH3</strain>
    </source>
</reference>
<evidence type="ECO:0000313" key="2">
    <source>
        <dbReference type="Proteomes" id="UP000236509"/>
    </source>
</evidence>
<protein>
    <recommendedName>
        <fullName evidence="3">Phage protein</fullName>
    </recommendedName>
</protein>
<dbReference type="Proteomes" id="UP000236509">
    <property type="component" value="Unassembled WGS sequence"/>
</dbReference>
<accession>A0A7U7PW63</accession>
<dbReference type="EMBL" id="CVOU01000002">
    <property type="protein sequence ID" value="CRI10660.1"/>
    <property type="molecule type" value="Genomic_DNA"/>
</dbReference>
<dbReference type="AlphaFoldDB" id="A0A7U7PW63"/>
<evidence type="ECO:0000313" key="1">
    <source>
        <dbReference type="EMBL" id="CRI10660.1"/>
    </source>
</evidence>
<name>A0A7U7PW63_9STAP</name>
<sequence>MWRLRTMRKPFKKPKITTRRLKTRVHFYKYIENDGPEAGESEEKLLYSCWASVDGVWLRELEQAIANGTHNDVKLYIRDPQGDYLPSEEHYLEIESRYFKNRLNIKQVSPDLDNKDFIMIRGGYSS</sequence>
<keyword evidence="2" id="KW-1185">Reference proteome</keyword>